<evidence type="ECO:0000313" key="2">
    <source>
        <dbReference type="EMBL" id="OWP05565.1"/>
    </source>
</evidence>
<dbReference type="GO" id="GO:0016837">
    <property type="term" value="F:carbon-oxygen lyase activity, acting on polysaccharides"/>
    <property type="evidence" value="ECO:0007669"/>
    <property type="project" value="InterPro"/>
</dbReference>
<keyword evidence="3" id="KW-1185">Reference proteome</keyword>
<dbReference type="InterPro" id="IPR016590">
    <property type="entry name" value="Rhamnogalacturonase_B"/>
</dbReference>
<name>A0A218ZE61_9HELO</name>
<protein>
    <submittedName>
        <fullName evidence="2">Uncharacterized protein</fullName>
    </submittedName>
</protein>
<dbReference type="Proteomes" id="UP000242519">
    <property type="component" value="Unassembled WGS sequence"/>
</dbReference>
<dbReference type="InParanoid" id="A0A218ZE61"/>
<sequence>MREPKPTGWVFTGLFSLFFSRTATPSAQTDLSFMGSMGLRGWVAASGRGTVKGKASGVYADFYGNFVSPAIRAGTYTQIPCQGKLKVGTVNSVVVTAGVQTTANIAFTRATGSTTLFQIGEWDEKPTGFRNAEKQLRMHKTSSHHPRQSTSIFGRLPSNSHLSARLIAYHGLRTCYQFLEHSGVIRTKRMILLLNIILHRDSDFVDRRKADFAV</sequence>
<dbReference type="OrthoDB" id="114708at2759"/>
<gene>
    <name evidence="2" type="ORF">B2J93_7909</name>
</gene>
<dbReference type="EMBL" id="MZNU01000068">
    <property type="protein sequence ID" value="OWP05565.1"/>
    <property type="molecule type" value="Genomic_DNA"/>
</dbReference>
<evidence type="ECO:0000313" key="3">
    <source>
        <dbReference type="Proteomes" id="UP000242519"/>
    </source>
</evidence>
<reference evidence="2 3" key="1">
    <citation type="submission" date="2017-04" db="EMBL/GenBank/DDBJ databases">
        <title>Draft genome sequence of Marssonina coronaria NL1: causal agent of apple blotch.</title>
        <authorList>
            <person name="Cheng Q."/>
        </authorList>
    </citation>
    <scope>NUCLEOTIDE SEQUENCE [LARGE SCALE GENOMIC DNA]</scope>
    <source>
        <strain evidence="2 3">NL1</strain>
    </source>
</reference>
<dbReference type="STRING" id="503106.A0A218ZE61"/>
<feature type="chain" id="PRO_5012894530" evidence="1">
    <location>
        <begin position="26"/>
        <end position="214"/>
    </location>
</feature>
<keyword evidence="1" id="KW-0732">Signal</keyword>
<organism evidence="2 3">
    <name type="scientific">Diplocarpon coronariae</name>
    <dbReference type="NCBI Taxonomy" id="2795749"/>
    <lineage>
        <taxon>Eukaryota</taxon>
        <taxon>Fungi</taxon>
        <taxon>Dikarya</taxon>
        <taxon>Ascomycota</taxon>
        <taxon>Pezizomycotina</taxon>
        <taxon>Leotiomycetes</taxon>
        <taxon>Helotiales</taxon>
        <taxon>Drepanopezizaceae</taxon>
        <taxon>Diplocarpon</taxon>
    </lineage>
</organism>
<proteinExistence type="predicted"/>
<dbReference type="GO" id="GO:0045490">
    <property type="term" value="P:pectin catabolic process"/>
    <property type="evidence" value="ECO:0007669"/>
    <property type="project" value="TreeGrafter"/>
</dbReference>
<evidence type="ECO:0000256" key="1">
    <source>
        <dbReference type="SAM" id="SignalP"/>
    </source>
</evidence>
<accession>A0A218ZE61</accession>
<dbReference type="PANTHER" id="PTHR36574">
    <property type="entry name" value="RHAMNOGALACTURONATE LYASE-RELATED"/>
    <property type="match status" value="1"/>
</dbReference>
<dbReference type="Gene3D" id="2.60.120.260">
    <property type="entry name" value="Galactose-binding domain-like"/>
    <property type="match status" value="1"/>
</dbReference>
<dbReference type="AlphaFoldDB" id="A0A218ZE61"/>
<comment type="caution">
    <text evidence="2">The sequence shown here is derived from an EMBL/GenBank/DDBJ whole genome shotgun (WGS) entry which is preliminary data.</text>
</comment>
<feature type="signal peptide" evidence="1">
    <location>
        <begin position="1"/>
        <end position="25"/>
    </location>
</feature>
<dbReference type="PANTHER" id="PTHR36574:SF1">
    <property type="entry name" value="RHAMNOGALACTURONATE LYASE-RELATED"/>
    <property type="match status" value="1"/>
</dbReference>